<name>A0A8E1W7M4_9PSEU</name>
<dbReference type="GO" id="GO:0006631">
    <property type="term" value="P:fatty acid metabolic process"/>
    <property type="evidence" value="ECO:0007669"/>
    <property type="project" value="UniProtKB-KW"/>
</dbReference>
<evidence type="ECO:0000256" key="4">
    <source>
        <dbReference type="ARBA" id="ARBA00023098"/>
    </source>
</evidence>
<evidence type="ECO:0000259" key="5">
    <source>
        <dbReference type="Pfam" id="PF13193"/>
    </source>
</evidence>
<protein>
    <recommendedName>
        <fullName evidence="5">AMP-binding enzyme C-terminal domain-containing protein</fullName>
    </recommendedName>
</protein>
<evidence type="ECO:0000313" key="6">
    <source>
        <dbReference type="EMBL" id="MBB2504995.1"/>
    </source>
</evidence>
<reference evidence="6 7" key="1">
    <citation type="submission" date="2020-08" db="EMBL/GenBank/DDBJ databases">
        <title>Amycolatopsis echigonensis JCM 21831.</title>
        <authorList>
            <person name="Tedsree N."/>
            <person name="Kuncharoen N."/>
            <person name="Likhitwitayawuid K."/>
            <person name="Tanasupawat S."/>
        </authorList>
    </citation>
    <scope>NUCLEOTIDE SEQUENCE [LARGE SCALE GENOMIC DNA]</scope>
    <source>
        <strain evidence="6 7">JCM 21831</strain>
    </source>
</reference>
<gene>
    <name evidence="6" type="ORF">H5411_38400</name>
</gene>
<evidence type="ECO:0000256" key="1">
    <source>
        <dbReference type="ARBA" id="ARBA00006432"/>
    </source>
</evidence>
<comment type="caution">
    <text evidence="6">The sequence shown here is derived from an EMBL/GenBank/DDBJ whole genome shotgun (WGS) entry which is preliminary data.</text>
</comment>
<dbReference type="EMBL" id="JACJHR010000087">
    <property type="protein sequence ID" value="MBB2504995.1"/>
    <property type="molecule type" value="Genomic_DNA"/>
</dbReference>
<dbReference type="RefSeq" id="WP_110341383.1">
    <property type="nucleotide sequence ID" value="NZ_JACJHR010000087.1"/>
</dbReference>
<dbReference type="SUPFAM" id="SSF56801">
    <property type="entry name" value="Acetyl-CoA synthetase-like"/>
    <property type="match status" value="1"/>
</dbReference>
<keyword evidence="4" id="KW-0443">Lipid metabolism</keyword>
<evidence type="ECO:0000256" key="3">
    <source>
        <dbReference type="ARBA" id="ARBA00022832"/>
    </source>
</evidence>
<dbReference type="AlphaFoldDB" id="A0A8E1W7M4"/>
<dbReference type="Proteomes" id="UP000550260">
    <property type="component" value="Unassembled WGS sequence"/>
</dbReference>
<keyword evidence="2" id="KW-0436">Ligase</keyword>
<proteinExistence type="inferred from homology"/>
<dbReference type="InterPro" id="IPR025110">
    <property type="entry name" value="AMP-bd_C"/>
</dbReference>
<dbReference type="InterPro" id="IPR045851">
    <property type="entry name" value="AMP-bd_C_sf"/>
</dbReference>
<dbReference type="Gene3D" id="3.30.300.30">
    <property type="match status" value="1"/>
</dbReference>
<evidence type="ECO:0000313" key="7">
    <source>
        <dbReference type="Proteomes" id="UP000550260"/>
    </source>
</evidence>
<feature type="domain" description="AMP-binding enzyme C-terminal" evidence="5">
    <location>
        <begin position="37"/>
        <end position="108"/>
    </location>
</feature>
<evidence type="ECO:0000256" key="2">
    <source>
        <dbReference type="ARBA" id="ARBA00022598"/>
    </source>
</evidence>
<sequence>MDRRTAALRPATVLAPKTLKDTAPGSAPWLGPVGDTVEQELYRHPAVREVAVVGVPDVHWGETPVATVALQNAAETTAEELIAYARERLAHFKCPTRVEFVAELHRTAPARFSRRCYVSSRAQTNTQYAAELSSDCSRRANPAQVTIRGRGTGPRPLRSCVLSRFGPIWAGPGD</sequence>
<comment type="similarity">
    <text evidence="1">Belongs to the ATP-dependent AMP-binding enzyme family.</text>
</comment>
<organism evidence="6 7">
    <name type="scientific">Amycolatopsis echigonensis</name>
    <dbReference type="NCBI Taxonomy" id="2576905"/>
    <lineage>
        <taxon>Bacteria</taxon>
        <taxon>Bacillati</taxon>
        <taxon>Actinomycetota</taxon>
        <taxon>Actinomycetes</taxon>
        <taxon>Pseudonocardiales</taxon>
        <taxon>Pseudonocardiaceae</taxon>
        <taxon>Amycolatopsis</taxon>
    </lineage>
</organism>
<dbReference type="PANTHER" id="PTHR43859:SF4">
    <property type="entry name" value="BUTANOATE--COA LIGASE AAE1-RELATED"/>
    <property type="match status" value="1"/>
</dbReference>
<dbReference type="GO" id="GO:0016874">
    <property type="term" value="F:ligase activity"/>
    <property type="evidence" value="ECO:0007669"/>
    <property type="project" value="UniProtKB-KW"/>
</dbReference>
<accession>A0A8E1W7M4</accession>
<dbReference type="Pfam" id="PF13193">
    <property type="entry name" value="AMP-binding_C"/>
    <property type="match status" value="1"/>
</dbReference>
<dbReference type="PANTHER" id="PTHR43859">
    <property type="entry name" value="ACYL-ACTIVATING ENZYME"/>
    <property type="match status" value="1"/>
</dbReference>
<keyword evidence="3" id="KW-0276">Fatty acid metabolism</keyword>